<name>A0A8A2VHV9_9EURY</name>
<dbReference type="InterPro" id="IPR002934">
    <property type="entry name" value="Polymerase_NTP_transf_dom"/>
</dbReference>
<sequence>MSEATPHERASDVFATRAQERHGDTIRRLVVFGSTARGDTHGDSDVDVFLVLENEECEAQLRNLAYDIGLEYDVVFSVHALSVEQFESRNDHPFIRTVLEEGRAYA</sequence>
<reference evidence="2 3" key="1">
    <citation type="submission" date="2021-03" db="EMBL/GenBank/DDBJ databases">
        <title>Haloterrigena longa sp. nov. and Haloterrigena limicola sp. nov., extremely halophilic archaea isolated from a salt lake.</title>
        <authorList>
            <person name="Henglin C."/>
        </authorList>
    </citation>
    <scope>NUCLEOTIDE SEQUENCE [LARGE SCALE GENOMIC DNA]</scope>
    <source>
        <strain evidence="2 3">KZCA68</strain>
    </source>
</reference>
<dbReference type="GeneID" id="63186614"/>
<dbReference type="RefSeq" id="WP_207290021.1">
    <property type="nucleotide sequence ID" value="NZ_CP071462.1"/>
</dbReference>
<accession>A0A8A2VHV9</accession>
<evidence type="ECO:0000259" key="1">
    <source>
        <dbReference type="Pfam" id="PF01909"/>
    </source>
</evidence>
<dbReference type="GO" id="GO:0016779">
    <property type="term" value="F:nucleotidyltransferase activity"/>
    <property type="evidence" value="ECO:0007669"/>
    <property type="project" value="InterPro"/>
</dbReference>
<dbReference type="InterPro" id="IPR052548">
    <property type="entry name" value="Type_VII_TA_antitoxin"/>
</dbReference>
<protein>
    <submittedName>
        <fullName evidence="2">Nucleotidyltransferase domain-containing protein</fullName>
    </submittedName>
</protein>
<dbReference type="PANTHER" id="PTHR33933:SF1">
    <property type="entry name" value="PROTEIN ADENYLYLTRANSFERASE MNTA-RELATED"/>
    <property type="match status" value="1"/>
</dbReference>
<evidence type="ECO:0000313" key="2">
    <source>
        <dbReference type="EMBL" id="QSX00301.1"/>
    </source>
</evidence>
<feature type="domain" description="Polymerase nucleotidyl transferase" evidence="1">
    <location>
        <begin position="15"/>
        <end position="103"/>
    </location>
</feature>
<proteinExistence type="predicted"/>
<evidence type="ECO:0000313" key="3">
    <source>
        <dbReference type="Proteomes" id="UP000663203"/>
    </source>
</evidence>
<dbReference type="EMBL" id="CP071462">
    <property type="protein sequence ID" value="QSX00301.1"/>
    <property type="molecule type" value="Genomic_DNA"/>
</dbReference>
<dbReference type="SUPFAM" id="SSF81301">
    <property type="entry name" value="Nucleotidyltransferase"/>
    <property type="match status" value="1"/>
</dbReference>
<dbReference type="AlphaFoldDB" id="A0A8A2VHV9"/>
<dbReference type="Pfam" id="PF01909">
    <property type="entry name" value="NTP_transf_2"/>
    <property type="match status" value="1"/>
</dbReference>
<gene>
    <name evidence="2" type="ORF">J0X25_04875</name>
</gene>
<dbReference type="KEGG" id="hakz:J0X25_04875"/>
<dbReference type="CDD" id="cd05403">
    <property type="entry name" value="NT_KNTase_like"/>
    <property type="match status" value="1"/>
</dbReference>
<dbReference type="PANTHER" id="PTHR33933">
    <property type="entry name" value="NUCLEOTIDYLTRANSFERASE"/>
    <property type="match status" value="1"/>
</dbReference>
<keyword evidence="3" id="KW-1185">Reference proteome</keyword>
<dbReference type="Proteomes" id="UP000663203">
    <property type="component" value="Chromosome"/>
</dbReference>
<organism evidence="2 3">
    <name type="scientific">Haloterrigena alkaliphila</name>
    <dbReference type="NCBI Taxonomy" id="2816475"/>
    <lineage>
        <taxon>Archaea</taxon>
        <taxon>Methanobacteriati</taxon>
        <taxon>Methanobacteriota</taxon>
        <taxon>Stenosarchaea group</taxon>
        <taxon>Halobacteria</taxon>
        <taxon>Halobacteriales</taxon>
        <taxon>Natrialbaceae</taxon>
        <taxon>Haloterrigena</taxon>
    </lineage>
</organism>
<dbReference type="Gene3D" id="3.30.460.10">
    <property type="entry name" value="Beta Polymerase, domain 2"/>
    <property type="match status" value="1"/>
</dbReference>
<dbReference type="InterPro" id="IPR043519">
    <property type="entry name" value="NT_sf"/>
</dbReference>